<accession>A0A5N6KYM4</accession>
<reference evidence="2 3" key="1">
    <citation type="submission" date="2019-06" db="EMBL/GenBank/DDBJ databases">
        <title>A chromosomal-level reference genome of Carpinus fangiana (Coryloideae, Betulaceae).</title>
        <authorList>
            <person name="Yang X."/>
            <person name="Wang Z."/>
            <person name="Zhang L."/>
            <person name="Hao G."/>
            <person name="Liu J."/>
            <person name="Yang Y."/>
        </authorList>
    </citation>
    <scope>NUCLEOTIDE SEQUENCE [LARGE SCALE GENOMIC DNA]</scope>
    <source>
        <strain evidence="2">Cfa_2016G</strain>
        <tissue evidence="2">Leaf</tissue>
    </source>
</reference>
<protein>
    <submittedName>
        <fullName evidence="2">Uncharacterized protein</fullName>
    </submittedName>
</protein>
<feature type="compositionally biased region" description="Low complexity" evidence="1">
    <location>
        <begin position="15"/>
        <end position="33"/>
    </location>
</feature>
<name>A0A5N6KYM4_9ROSI</name>
<evidence type="ECO:0000256" key="1">
    <source>
        <dbReference type="SAM" id="MobiDB-lite"/>
    </source>
</evidence>
<gene>
    <name evidence="2" type="ORF">FH972_024657</name>
</gene>
<dbReference type="AlphaFoldDB" id="A0A5N6KYM4"/>
<evidence type="ECO:0000313" key="3">
    <source>
        <dbReference type="Proteomes" id="UP000327013"/>
    </source>
</evidence>
<sequence length="330" mass="36216">MPLHTDKDLKRHTEPSSNVSPSPPDSLLVASSVQSTDTQNNMAPLDLQDQQEPPRKRLRLYFSSDLEDISNSGNSTNLRGGAPGDKSRHSSKKPGTAGLSCFSSGPSKASRPSRKLSLREEEDDGFFRDKDGKIIGVTRPKSKSKSPEVDKKKGSEDSRKGSERIRKSPGKSEERHTHKRSEKGKSKSVEQSEASASGWVRHEKPTEDPKSTKNPKSAARAHETNRASSPVASKSAEKADVPKVIEDPETLQIPSSNKGKGRAALDAPESPQREPRVDVRGLSPESGSGRSVPPRAPTPPPATEMGRSILRERRRREEDSHRRAHGRGWW</sequence>
<dbReference type="EMBL" id="VIBQ01000017">
    <property type="protein sequence ID" value="KAB8360925.1"/>
    <property type="molecule type" value="Genomic_DNA"/>
</dbReference>
<dbReference type="Proteomes" id="UP000327013">
    <property type="component" value="Unassembled WGS sequence"/>
</dbReference>
<comment type="caution">
    <text evidence="2">The sequence shown here is derived from an EMBL/GenBank/DDBJ whole genome shotgun (WGS) entry which is preliminary data.</text>
</comment>
<feature type="compositionally biased region" description="Basic and acidic residues" evidence="1">
    <location>
        <begin position="1"/>
        <end position="14"/>
    </location>
</feature>
<keyword evidence="3" id="KW-1185">Reference proteome</keyword>
<evidence type="ECO:0000313" key="2">
    <source>
        <dbReference type="EMBL" id="KAB8360925.1"/>
    </source>
</evidence>
<feature type="compositionally biased region" description="Basic and acidic residues" evidence="1">
    <location>
        <begin position="309"/>
        <end position="321"/>
    </location>
</feature>
<feature type="region of interest" description="Disordered" evidence="1">
    <location>
        <begin position="1"/>
        <end position="330"/>
    </location>
</feature>
<feature type="compositionally biased region" description="Basic and acidic residues" evidence="1">
    <location>
        <begin position="200"/>
        <end position="211"/>
    </location>
</feature>
<feature type="compositionally biased region" description="Basic and acidic residues" evidence="1">
    <location>
        <begin position="235"/>
        <end position="246"/>
    </location>
</feature>
<proteinExistence type="predicted"/>
<feature type="compositionally biased region" description="Basic and acidic residues" evidence="1">
    <location>
        <begin position="145"/>
        <end position="176"/>
    </location>
</feature>
<feature type="compositionally biased region" description="Polar residues" evidence="1">
    <location>
        <begin position="69"/>
        <end position="78"/>
    </location>
</feature>
<organism evidence="2 3">
    <name type="scientific">Carpinus fangiana</name>
    <dbReference type="NCBI Taxonomy" id="176857"/>
    <lineage>
        <taxon>Eukaryota</taxon>
        <taxon>Viridiplantae</taxon>
        <taxon>Streptophyta</taxon>
        <taxon>Embryophyta</taxon>
        <taxon>Tracheophyta</taxon>
        <taxon>Spermatophyta</taxon>
        <taxon>Magnoliopsida</taxon>
        <taxon>eudicotyledons</taxon>
        <taxon>Gunneridae</taxon>
        <taxon>Pentapetalae</taxon>
        <taxon>rosids</taxon>
        <taxon>fabids</taxon>
        <taxon>Fagales</taxon>
        <taxon>Betulaceae</taxon>
        <taxon>Carpinus</taxon>
    </lineage>
</organism>